<dbReference type="Proteomes" id="UP000277204">
    <property type="component" value="Unassembled WGS sequence"/>
</dbReference>
<evidence type="ECO:0000313" key="1">
    <source>
        <dbReference type="EMBL" id="VDP53233.1"/>
    </source>
</evidence>
<dbReference type="EMBL" id="UZAI01020795">
    <property type="protein sequence ID" value="VDP53233.1"/>
    <property type="molecule type" value="Genomic_DNA"/>
</dbReference>
<dbReference type="AlphaFoldDB" id="A0A183N9E6"/>
<sequence>MIFDKRQWKHQIIEKITYPSSEDIRNEANTLSIRHVIGICKASRPTNFRESNDNIDSKEEMQHIHTLRERDSLVYNASSSLNEIILVSPVN</sequence>
<reference evidence="1 2" key="1">
    <citation type="submission" date="2018-11" db="EMBL/GenBank/DDBJ databases">
        <authorList>
            <consortium name="Pathogen Informatics"/>
        </authorList>
    </citation>
    <scope>NUCLEOTIDE SEQUENCE [LARGE SCALE GENOMIC DNA]</scope>
    <source>
        <strain evidence="1 2">Zambia</strain>
    </source>
</reference>
<evidence type="ECO:0000313" key="2">
    <source>
        <dbReference type="Proteomes" id="UP000277204"/>
    </source>
</evidence>
<gene>
    <name evidence="1" type="ORF">SMRZ_LOCUS24921</name>
</gene>
<accession>A0A183N9E6</accession>
<protein>
    <submittedName>
        <fullName evidence="1">Uncharacterized protein</fullName>
    </submittedName>
</protein>
<proteinExistence type="predicted"/>
<organism evidence="1 2">
    <name type="scientific">Schistosoma margrebowiei</name>
    <dbReference type="NCBI Taxonomy" id="48269"/>
    <lineage>
        <taxon>Eukaryota</taxon>
        <taxon>Metazoa</taxon>
        <taxon>Spiralia</taxon>
        <taxon>Lophotrochozoa</taxon>
        <taxon>Platyhelminthes</taxon>
        <taxon>Trematoda</taxon>
        <taxon>Digenea</taxon>
        <taxon>Strigeidida</taxon>
        <taxon>Schistosomatoidea</taxon>
        <taxon>Schistosomatidae</taxon>
        <taxon>Schistosoma</taxon>
    </lineage>
</organism>
<keyword evidence="2" id="KW-1185">Reference proteome</keyword>
<name>A0A183N9E6_9TREM</name>